<sequence>EVKPDTVTINVDEYAERKIPVEIVPIGKFSDDVALKSVTIVPKEVTVSGRKQLVNAVNKVVMKVNISGQTKNFSAVSTLEAWDISGNVLDVHINPSQGQAQYELNLLRKDKAVPIT</sequence>
<protein>
    <submittedName>
        <fullName evidence="1">YbbR family protein</fullName>
    </submittedName>
</protein>
<feature type="non-terminal residue" evidence="1">
    <location>
        <position position="116"/>
    </location>
</feature>
<gene>
    <name evidence="1" type="ORF">Q604_UNBC00290G0001</name>
</gene>
<organism evidence="1">
    <name type="scientific">human gut metagenome</name>
    <dbReference type="NCBI Taxonomy" id="408170"/>
    <lineage>
        <taxon>unclassified sequences</taxon>
        <taxon>metagenomes</taxon>
        <taxon>organismal metagenomes</taxon>
    </lineage>
</organism>
<feature type="non-terminal residue" evidence="1">
    <location>
        <position position="1"/>
    </location>
</feature>
<name>W1YX22_9ZZZZ</name>
<accession>W1YX22</accession>
<dbReference type="EMBL" id="AZMM01000290">
    <property type="protein sequence ID" value="ETJ45724.1"/>
    <property type="molecule type" value="Genomic_DNA"/>
</dbReference>
<dbReference type="Gene3D" id="2.170.120.40">
    <property type="entry name" value="YbbR-like domain"/>
    <property type="match status" value="1"/>
</dbReference>
<comment type="caution">
    <text evidence="1">The sequence shown here is derived from an EMBL/GenBank/DDBJ whole genome shotgun (WGS) entry which is preliminary data.</text>
</comment>
<evidence type="ECO:0000313" key="1">
    <source>
        <dbReference type="EMBL" id="ETJ45724.1"/>
    </source>
</evidence>
<dbReference type="AlphaFoldDB" id="W1YX22"/>
<dbReference type="InterPro" id="IPR053154">
    <property type="entry name" value="c-di-AMP_regulator"/>
</dbReference>
<dbReference type="PANTHER" id="PTHR37804:SF1">
    <property type="entry name" value="CDAA REGULATORY PROTEIN CDAR"/>
    <property type="match status" value="1"/>
</dbReference>
<dbReference type="Pfam" id="PF07949">
    <property type="entry name" value="YbbR"/>
    <property type="match status" value="1"/>
</dbReference>
<dbReference type="InterPro" id="IPR012505">
    <property type="entry name" value="YbbR"/>
</dbReference>
<reference evidence="1" key="1">
    <citation type="submission" date="2013-12" db="EMBL/GenBank/DDBJ databases">
        <title>A Varibaculum cambriense genome reconstructed from a premature infant gut community with otherwise low bacterial novelty that shifts toward anaerobic metabolism during the third week of life.</title>
        <authorList>
            <person name="Brown C.T."/>
            <person name="Sharon I."/>
            <person name="Thomas B.C."/>
            <person name="Castelle C.J."/>
            <person name="Morowitz M.J."/>
            <person name="Banfield J.F."/>
        </authorList>
    </citation>
    <scope>NUCLEOTIDE SEQUENCE</scope>
</reference>
<dbReference type="PANTHER" id="PTHR37804">
    <property type="entry name" value="CDAA REGULATORY PROTEIN CDAR"/>
    <property type="match status" value="1"/>
</dbReference>
<proteinExistence type="predicted"/>